<evidence type="ECO:0000313" key="12">
    <source>
        <dbReference type="Proteomes" id="UP000231658"/>
    </source>
</evidence>
<dbReference type="InterPro" id="IPR006426">
    <property type="entry name" value="Asn_synth_AEB"/>
</dbReference>
<evidence type="ECO:0000256" key="5">
    <source>
        <dbReference type="ARBA" id="ARBA00022840"/>
    </source>
</evidence>
<evidence type="ECO:0000256" key="8">
    <source>
        <dbReference type="PIRSR" id="PIRSR001589-1"/>
    </source>
</evidence>
<dbReference type="EC" id="6.3.5.4" evidence="3"/>
<comment type="catalytic activity">
    <reaction evidence="7">
        <text>L-aspartate + L-glutamine + ATP + H2O = L-asparagine + L-glutamate + AMP + diphosphate + H(+)</text>
        <dbReference type="Rhea" id="RHEA:12228"/>
        <dbReference type="ChEBI" id="CHEBI:15377"/>
        <dbReference type="ChEBI" id="CHEBI:15378"/>
        <dbReference type="ChEBI" id="CHEBI:29985"/>
        <dbReference type="ChEBI" id="CHEBI:29991"/>
        <dbReference type="ChEBI" id="CHEBI:30616"/>
        <dbReference type="ChEBI" id="CHEBI:33019"/>
        <dbReference type="ChEBI" id="CHEBI:58048"/>
        <dbReference type="ChEBI" id="CHEBI:58359"/>
        <dbReference type="ChEBI" id="CHEBI:456215"/>
        <dbReference type="EC" id="6.3.5.4"/>
    </reaction>
</comment>
<evidence type="ECO:0000256" key="3">
    <source>
        <dbReference type="ARBA" id="ARBA00012737"/>
    </source>
</evidence>
<keyword evidence="4 9" id="KW-0547">Nucleotide-binding</keyword>
<dbReference type="PANTHER" id="PTHR43284:SF1">
    <property type="entry name" value="ASPARAGINE SYNTHETASE"/>
    <property type="match status" value="1"/>
</dbReference>
<dbReference type="CDD" id="cd01991">
    <property type="entry name" value="Asn_synthase_B_C"/>
    <property type="match status" value="1"/>
</dbReference>
<protein>
    <recommendedName>
        <fullName evidence="3">asparagine synthase (glutamine-hydrolyzing)</fullName>
        <ecNumber evidence="3">6.3.5.4</ecNumber>
    </recommendedName>
</protein>
<dbReference type="Proteomes" id="UP000231658">
    <property type="component" value="Unassembled WGS sequence"/>
</dbReference>
<evidence type="ECO:0000256" key="7">
    <source>
        <dbReference type="ARBA" id="ARBA00048741"/>
    </source>
</evidence>
<feature type="active site" description="For GATase activity" evidence="8">
    <location>
        <position position="2"/>
    </location>
</feature>
<dbReference type="Gene3D" id="3.40.50.620">
    <property type="entry name" value="HUPs"/>
    <property type="match status" value="1"/>
</dbReference>
<evidence type="ECO:0000256" key="1">
    <source>
        <dbReference type="ARBA" id="ARBA00005187"/>
    </source>
</evidence>
<comment type="similarity">
    <text evidence="2">Belongs to the asparagine synthetase family.</text>
</comment>
<keyword evidence="6 8" id="KW-0315">Glutamine amidotransferase</keyword>
<evidence type="ECO:0000256" key="2">
    <source>
        <dbReference type="ARBA" id="ARBA00005752"/>
    </source>
</evidence>
<dbReference type="Pfam" id="PF13537">
    <property type="entry name" value="GATase_7"/>
    <property type="match status" value="1"/>
</dbReference>
<dbReference type="AlphaFoldDB" id="A0A1C3RG89"/>
<evidence type="ECO:0000259" key="10">
    <source>
        <dbReference type="PROSITE" id="PS51278"/>
    </source>
</evidence>
<dbReference type="EMBL" id="FLYE01000012">
    <property type="protein sequence ID" value="SCA56224.1"/>
    <property type="molecule type" value="Genomic_DNA"/>
</dbReference>
<dbReference type="InterPro" id="IPR017932">
    <property type="entry name" value="GATase_2_dom"/>
</dbReference>
<accession>A0A1C3RG89</accession>
<organism evidence="11 12">
    <name type="scientific">Candidatus Terasakiella magnetica</name>
    <dbReference type="NCBI Taxonomy" id="1867952"/>
    <lineage>
        <taxon>Bacteria</taxon>
        <taxon>Pseudomonadati</taxon>
        <taxon>Pseudomonadota</taxon>
        <taxon>Alphaproteobacteria</taxon>
        <taxon>Rhodospirillales</taxon>
        <taxon>Terasakiellaceae</taxon>
        <taxon>Terasakiella</taxon>
    </lineage>
</organism>
<dbReference type="GO" id="GO:0006529">
    <property type="term" value="P:asparagine biosynthetic process"/>
    <property type="evidence" value="ECO:0007669"/>
    <property type="project" value="UniProtKB-KW"/>
</dbReference>
<dbReference type="InterPro" id="IPR051786">
    <property type="entry name" value="ASN_synthetase/amidase"/>
</dbReference>
<feature type="domain" description="Glutamine amidotransferase type-2" evidence="10">
    <location>
        <begin position="2"/>
        <end position="212"/>
    </location>
</feature>
<dbReference type="GO" id="GO:0005524">
    <property type="term" value="F:ATP binding"/>
    <property type="evidence" value="ECO:0007669"/>
    <property type="project" value="UniProtKB-KW"/>
</dbReference>
<dbReference type="Pfam" id="PF00733">
    <property type="entry name" value="Asn_synthase"/>
    <property type="match status" value="1"/>
</dbReference>
<dbReference type="InterPro" id="IPR033738">
    <property type="entry name" value="AsnB_N"/>
</dbReference>
<dbReference type="SUPFAM" id="SSF52402">
    <property type="entry name" value="Adenine nucleotide alpha hydrolases-like"/>
    <property type="match status" value="1"/>
</dbReference>
<reference evidence="11 12" key="1">
    <citation type="submission" date="2016-07" db="EMBL/GenBank/DDBJ databases">
        <authorList>
            <person name="Lefevre C.T."/>
        </authorList>
    </citation>
    <scope>NUCLEOTIDE SEQUENCE [LARGE SCALE GENOMIC DNA]</scope>
    <source>
        <strain evidence="11">PR1</strain>
    </source>
</reference>
<dbReference type="PANTHER" id="PTHR43284">
    <property type="entry name" value="ASPARAGINE SYNTHETASE (GLUTAMINE-HYDROLYZING)"/>
    <property type="match status" value="1"/>
</dbReference>
<name>A0A1C3RG89_9PROT</name>
<gene>
    <name evidence="11" type="ORF">MTBPR1_20072</name>
</gene>
<dbReference type="GO" id="GO:0004066">
    <property type="term" value="F:asparagine synthase (glutamine-hydrolyzing) activity"/>
    <property type="evidence" value="ECO:0007669"/>
    <property type="project" value="UniProtKB-EC"/>
</dbReference>
<proteinExistence type="inferred from homology"/>
<dbReference type="CDD" id="cd00712">
    <property type="entry name" value="AsnB"/>
    <property type="match status" value="1"/>
</dbReference>
<evidence type="ECO:0000256" key="9">
    <source>
        <dbReference type="PIRSR" id="PIRSR001589-2"/>
    </source>
</evidence>
<dbReference type="PIRSF" id="PIRSF001589">
    <property type="entry name" value="Asn_synthetase_glu-h"/>
    <property type="match status" value="1"/>
</dbReference>
<feature type="binding site" evidence="9">
    <location>
        <position position="97"/>
    </location>
    <ligand>
        <name>L-glutamine</name>
        <dbReference type="ChEBI" id="CHEBI:58359"/>
    </ligand>
</feature>
<dbReference type="SUPFAM" id="SSF56235">
    <property type="entry name" value="N-terminal nucleophile aminohydrolases (Ntn hydrolases)"/>
    <property type="match status" value="1"/>
</dbReference>
<keyword evidence="8" id="KW-0028">Amino-acid biosynthesis</keyword>
<dbReference type="InterPro" id="IPR014729">
    <property type="entry name" value="Rossmann-like_a/b/a_fold"/>
</dbReference>
<dbReference type="NCBIfam" id="TIGR01536">
    <property type="entry name" value="asn_synth_AEB"/>
    <property type="match status" value="1"/>
</dbReference>
<dbReference type="OrthoDB" id="9763290at2"/>
<evidence type="ECO:0000256" key="6">
    <source>
        <dbReference type="ARBA" id="ARBA00022962"/>
    </source>
</evidence>
<comment type="pathway">
    <text evidence="1">Amino-acid biosynthesis; L-asparagine biosynthesis; L-asparagine from L-aspartate (L-Gln route): step 1/1.</text>
</comment>
<dbReference type="STRING" id="1867952.MTBPR1_20072"/>
<dbReference type="PROSITE" id="PS51278">
    <property type="entry name" value="GATASE_TYPE_2"/>
    <property type="match status" value="1"/>
</dbReference>
<evidence type="ECO:0000313" key="11">
    <source>
        <dbReference type="EMBL" id="SCA56224.1"/>
    </source>
</evidence>
<keyword evidence="12" id="KW-1185">Reference proteome</keyword>
<keyword evidence="8" id="KW-0061">Asparagine biosynthesis</keyword>
<keyword evidence="11" id="KW-0436">Ligase</keyword>
<dbReference type="InterPro" id="IPR029055">
    <property type="entry name" value="Ntn_hydrolases_N"/>
</dbReference>
<evidence type="ECO:0000256" key="4">
    <source>
        <dbReference type="ARBA" id="ARBA00022741"/>
    </source>
</evidence>
<keyword evidence="5 9" id="KW-0067">ATP-binding</keyword>
<sequence>MCGIWFSIGINCNTDVINSITHRGPDGDGWRTFKHDQHLIHLGHRRLSIQDLSDAGQQPMSDVSGRYCMVFNGEIYNHLEIRKDLEKRNIKFLSHSDTETLLYAFIEWGEQCLSRLNGMFAFVIWDNVDKKLFAARDRFGVKPLFCGIDDRGNFAFASEVKQFFSTQAFQPRLNSVNAQNKFFSGDRVDRNHSLFKGIDMVKPGHYVSWTVGDNHVGQSQWYDIANVPMINLCFSEASERLGSLLEDSVDKRLLSDAPIGAMLSGGLDSSSIVGIAAHNIGQGQRGSDFLTFTSWAPDKNVDEREFSRAVVEKWKVSNLEAEIKPIDLLGDREKIIWHHEAPFSGFSIFAEWNLYKAISENTDLKVVLDGQGADEMLYGYLRMLPQFIANLISRGKLAKAFRELQHIIQRHPHAYSATVFALDVMNVFSPSLLDSIQRIRGRSITPREKIEINAQAYRRALLSYNIYPQLQWQDRTSMAFGIESRQPFLDYKVVEFLMSLQPELLVKQGRTKMILRHAMKKFLPQNVYERDNKFGFPSPGQRLLTQDIRQQIISDIKANMDFLNEVGFKEETDNPLKGKISSFEKDGSFSDEMWQLSNIVTWKNLYKVS</sequence>
<dbReference type="Gene3D" id="3.60.20.10">
    <property type="entry name" value="Glutamine Phosphoribosylpyrophosphate, subunit 1, domain 1"/>
    <property type="match status" value="1"/>
</dbReference>
<dbReference type="InterPro" id="IPR001962">
    <property type="entry name" value="Asn_synthase"/>
</dbReference>
<dbReference type="RefSeq" id="WP_083222959.1">
    <property type="nucleotide sequence ID" value="NZ_FLYE01000012.1"/>
</dbReference>